<organism evidence="2">
    <name type="scientific">uncultured Nocardioidaceae bacterium</name>
    <dbReference type="NCBI Taxonomy" id="253824"/>
    <lineage>
        <taxon>Bacteria</taxon>
        <taxon>Bacillati</taxon>
        <taxon>Actinomycetota</taxon>
        <taxon>Actinomycetes</taxon>
        <taxon>Propionibacteriales</taxon>
        <taxon>Nocardioidaceae</taxon>
        <taxon>environmental samples</taxon>
    </lineage>
</organism>
<evidence type="ECO:0000256" key="1">
    <source>
        <dbReference type="SAM" id="MobiDB-lite"/>
    </source>
</evidence>
<feature type="region of interest" description="Disordered" evidence="1">
    <location>
        <begin position="43"/>
        <end position="85"/>
    </location>
</feature>
<accession>A0A6J4LJ78</accession>
<proteinExistence type="predicted"/>
<gene>
    <name evidence="2" type="ORF">AVDCRST_MAG24-939</name>
</gene>
<dbReference type="Gene3D" id="3.40.1000.10">
    <property type="entry name" value="Mog1/PsbP, alpha/beta/alpha sandwich"/>
    <property type="match status" value="1"/>
</dbReference>
<dbReference type="EMBL" id="CADCUF010000148">
    <property type="protein sequence ID" value="CAA9333726.1"/>
    <property type="molecule type" value="Genomic_DNA"/>
</dbReference>
<reference evidence="2" key="1">
    <citation type="submission" date="2020-02" db="EMBL/GenBank/DDBJ databases">
        <authorList>
            <person name="Meier V. D."/>
        </authorList>
    </citation>
    <scope>NUCLEOTIDE SEQUENCE</scope>
    <source>
        <strain evidence="2">AVDCRST_MAG24</strain>
    </source>
</reference>
<evidence type="ECO:0000313" key="2">
    <source>
        <dbReference type="EMBL" id="CAA9333726.1"/>
    </source>
</evidence>
<dbReference type="AlphaFoldDB" id="A0A6J4LJ78"/>
<feature type="compositionally biased region" description="Low complexity" evidence="1">
    <location>
        <begin position="47"/>
        <end position="80"/>
    </location>
</feature>
<protein>
    <submittedName>
        <fullName evidence="2">Uncharacterized protein</fullName>
    </submittedName>
</protein>
<name>A0A6J4LJ78_9ACTN</name>
<sequence>MTDPSPRTGPGTYRQPVPVRLPCLSAAVVALLLATGLGGCGGDAPERSPSAGANSRSSAGTASAGTSERASETTSESSSGSTGGQLAGEGYAFALPDAWQDATEQFQEYSELIDAGAVNAEQAGQGFSDNLNVLRNADQAELPRAEAEQQFADELRTVASRVEVEPQATVDGVAAVHLTGRTKAGEVTALTDQYICFVEGTYYVVTFSYGAGTPAPQRERERSAMLDSWTWD</sequence>